<evidence type="ECO:0000313" key="16">
    <source>
        <dbReference type="Proteomes" id="UP000694403"/>
    </source>
</evidence>
<feature type="compositionally biased region" description="Pro residues" evidence="12">
    <location>
        <begin position="45"/>
        <end position="54"/>
    </location>
</feature>
<dbReference type="Proteomes" id="UP000694403">
    <property type="component" value="Unplaced"/>
</dbReference>
<evidence type="ECO:0000256" key="1">
    <source>
        <dbReference type="ARBA" id="ARBA00000971"/>
    </source>
</evidence>
<dbReference type="InterPro" id="IPR002048">
    <property type="entry name" value="EF_hand_dom"/>
</dbReference>
<dbReference type="InterPro" id="IPR046357">
    <property type="entry name" value="PPIase_dom_sf"/>
</dbReference>
<dbReference type="GO" id="GO:0005509">
    <property type="term" value="F:calcium ion binding"/>
    <property type="evidence" value="ECO:0007669"/>
    <property type="project" value="InterPro"/>
</dbReference>
<keyword evidence="7" id="KW-0106">Calcium</keyword>
<dbReference type="PROSITE" id="PS50222">
    <property type="entry name" value="EF_HAND_2"/>
    <property type="match status" value="1"/>
</dbReference>
<dbReference type="PROSITE" id="PS50059">
    <property type="entry name" value="FKBP_PPIASE"/>
    <property type="match status" value="1"/>
</dbReference>
<evidence type="ECO:0000313" key="15">
    <source>
        <dbReference type="Ensembl" id="ENSCSRP00000008036.1"/>
    </source>
</evidence>
<keyword evidence="16" id="KW-1185">Reference proteome</keyword>
<reference evidence="15" key="2">
    <citation type="submission" date="2025-09" db="UniProtKB">
        <authorList>
            <consortium name="Ensembl"/>
        </authorList>
    </citation>
    <scope>IDENTIFICATION</scope>
</reference>
<dbReference type="PROSITE" id="PS00018">
    <property type="entry name" value="EF_HAND_1"/>
    <property type="match status" value="2"/>
</dbReference>
<feature type="domain" description="PPIase FKBP-type" evidence="13">
    <location>
        <begin position="174"/>
        <end position="266"/>
    </location>
</feature>
<dbReference type="InterPro" id="IPR018247">
    <property type="entry name" value="EF_Hand_1_Ca_BS"/>
</dbReference>
<dbReference type="SUPFAM" id="SSF54534">
    <property type="entry name" value="FKBP-like"/>
    <property type="match status" value="1"/>
</dbReference>
<keyword evidence="8 11" id="KW-0697">Rotamase</keyword>
<keyword evidence="3" id="KW-0479">Metal-binding</keyword>
<evidence type="ECO:0000256" key="2">
    <source>
        <dbReference type="ARBA" id="ARBA00013194"/>
    </source>
</evidence>
<evidence type="ECO:0000256" key="6">
    <source>
        <dbReference type="ARBA" id="ARBA00022824"/>
    </source>
</evidence>
<keyword evidence="9" id="KW-0325">Glycoprotein</keyword>
<evidence type="ECO:0000256" key="8">
    <source>
        <dbReference type="ARBA" id="ARBA00023110"/>
    </source>
</evidence>
<evidence type="ECO:0000256" key="7">
    <source>
        <dbReference type="ARBA" id="ARBA00022837"/>
    </source>
</evidence>
<evidence type="ECO:0000256" key="4">
    <source>
        <dbReference type="ARBA" id="ARBA00022729"/>
    </source>
</evidence>
<evidence type="ECO:0000256" key="12">
    <source>
        <dbReference type="SAM" id="MobiDB-lite"/>
    </source>
</evidence>
<sequence>MHTKGNAATADEETRVTQIPPRPAGETVPTPPTPGGHTRARTPQTPRPKGPRNPPGTLETLPGREAVSREGVSPGQNPPEAHETDSPAPSTSFAELRQPKTVNGGGASGRAVAPWPSPPTAAMQHLGGYDVYAPAFCLLTIHTHGQKKEDATAEEVKIEVLHVPKECKPKSKKGDLLNAHYDGYLASDGSKFYCSRTQNKGHPKWFVLGVGQVIKGLDIAMTDMCPGEKRKVTIPPSLAYGKQGYAQGKIPPNATLIFEIELYAVNKGPRSVEAFTQIDMDSDKKLSRDEISHYLKEEFERDGKKRDASVHDSILADIFKKNDHDGDGFISSREYNVYQHDEL</sequence>
<keyword evidence="6" id="KW-0256">Endoplasmic reticulum</keyword>
<accession>A0A8C3S359</accession>
<keyword evidence="10 11" id="KW-0413">Isomerase</keyword>
<proteinExistence type="predicted"/>
<evidence type="ECO:0000259" key="14">
    <source>
        <dbReference type="PROSITE" id="PS50222"/>
    </source>
</evidence>
<evidence type="ECO:0000259" key="13">
    <source>
        <dbReference type="PROSITE" id="PS50059"/>
    </source>
</evidence>
<dbReference type="PANTHER" id="PTHR46222">
    <property type="entry name" value="PEPTIDYL-PROLYL CIS-TRANS ISOMERASE FKBP7/14"/>
    <property type="match status" value="1"/>
</dbReference>
<keyword evidence="4" id="KW-0732">Signal</keyword>
<dbReference type="FunFam" id="3.10.50.40:FF:000006">
    <property type="entry name" value="Peptidyl-prolyl cis-trans isomerase"/>
    <property type="match status" value="1"/>
</dbReference>
<dbReference type="Gene3D" id="3.10.50.40">
    <property type="match status" value="1"/>
</dbReference>
<dbReference type="Pfam" id="PF00254">
    <property type="entry name" value="FKBP_C"/>
    <property type="match status" value="1"/>
</dbReference>
<name>A0A8C3S359_CHESE</name>
<dbReference type="InterPro" id="IPR001179">
    <property type="entry name" value="PPIase_FKBP_dom"/>
</dbReference>
<comment type="catalytic activity">
    <reaction evidence="1 11">
        <text>[protein]-peptidylproline (omega=180) = [protein]-peptidylproline (omega=0)</text>
        <dbReference type="Rhea" id="RHEA:16237"/>
        <dbReference type="Rhea" id="RHEA-COMP:10747"/>
        <dbReference type="Rhea" id="RHEA-COMP:10748"/>
        <dbReference type="ChEBI" id="CHEBI:83833"/>
        <dbReference type="ChEBI" id="CHEBI:83834"/>
        <dbReference type="EC" id="5.2.1.8"/>
    </reaction>
</comment>
<dbReference type="Ensembl" id="ENSCSRT00000008307.1">
    <property type="protein sequence ID" value="ENSCSRP00000008036.1"/>
    <property type="gene ID" value="ENSCSRG00000005970.1"/>
</dbReference>
<feature type="region of interest" description="Disordered" evidence="12">
    <location>
        <begin position="1"/>
        <end position="92"/>
    </location>
</feature>
<dbReference type="GO" id="GO:0003755">
    <property type="term" value="F:peptidyl-prolyl cis-trans isomerase activity"/>
    <property type="evidence" value="ECO:0007669"/>
    <property type="project" value="UniProtKB-KW"/>
</dbReference>
<dbReference type="EC" id="5.2.1.8" evidence="2 11"/>
<keyword evidence="5" id="KW-0677">Repeat</keyword>
<evidence type="ECO:0000256" key="3">
    <source>
        <dbReference type="ARBA" id="ARBA00022723"/>
    </source>
</evidence>
<evidence type="ECO:0000256" key="11">
    <source>
        <dbReference type="PROSITE-ProRule" id="PRU00277"/>
    </source>
</evidence>
<feature type="domain" description="EF-hand" evidence="14">
    <location>
        <begin position="310"/>
        <end position="343"/>
    </location>
</feature>
<reference evidence="15" key="1">
    <citation type="submission" date="2025-08" db="UniProtKB">
        <authorList>
            <consortium name="Ensembl"/>
        </authorList>
    </citation>
    <scope>IDENTIFICATION</scope>
</reference>
<protein>
    <recommendedName>
        <fullName evidence="2 11">peptidylprolyl isomerase</fullName>
        <ecNumber evidence="2 11">5.2.1.8</ecNumber>
    </recommendedName>
</protein>
<dbReference type="InterPro" id="IPR052273">
    <property type="entry name" value="PPIase_FKBP"/>
</dbReference>
<evidence type="ECO:0000256" key="9">
    <source>
        <dbReference type="ARBA" id="ARBA00023180"/>
    </source>
</evidence>
<dbReference type="PANTHER" id="PTHR46222:SF2">
    <property type="entry name" value="PEPTIDYL-PROLYL CIS-TRANS ISOMERASE FKBP7"/>
    <property type="match status" value="1"/>
</dbReference>
<dbReference type="Gene3D" id="1.10.238.10">
    <property type="entry name" value="EF-hand"/>
    <property type="match status" value="1"/>
</dbReference>
<organism evidence="15 16">
    <name type="scientific">Chelydra serpentina</name>
    <name type="common">Snapping turtle</name>
    <name type="synonym">Testudo serpentina</name>
    <dbReference type="NCBI Taxonomy" id="8475"/>
    <lineage>
        <taxon>Eukaryota</taxon>
        <taxon>Metazoa</taxon>
        <taxon>Chordata</taxon>
        <taxon>Craniata</taxon>
        <taxon>Vertebrata</taxon>
        <taxon>Euteleostomi</taxon>
        <taxon>Archelosauria</taxon>
        <taxon>Testudinata</taxon>
        <taxon>Testudines</taxon>
        <taxon>Cryptodira</taxon>
        <taxon>Durocryptodira</taxon>
        <taxon>Americhelydia</taxon>
        <taxon>Chelydroidea</taxon>
        <taxon>Chelydridae</taxon>
        <taxon>Chelydra</taxon>
    </lineage>
</organism>
<dbReference type="GO" id="GO:0005783">
    <property type="term" value="C:endoplasmic reticulum"/>
    <property type="evidence" value="ECO:0007669"/>
    <property type="project" value="UniProtKB-ARBA"/>
</dbReference>
<dbReference type="AlphaFoldDB" id="A0A8C3S359"/>
<dbReference type="SUPFAM" id="SSF47473">
    <property type="entry name" value="EF-hand"/>
    <property type="match status" value="1"/>
</dbReference>
<evidence type="ECO:0000256" key="5">
    <source>
        <dbReference type="ARBA" id="ARBA00022737"/>
    </source>
</evidence>
<evidence type="ECO:0000256" key="10">
    <source>
        <dbReference type="ARBA" id="ARBA00023235"/>
    </source>
</evidence>
<dbReference type="InterPro" id="IPR011992">
    <property type="entry name" value="EF-hand-dom_pair"/>
</dbReference>